<dbReference type="HOGENOM" id="CLU_576156_0_0_1"/>
<proteinExistence type="predicted"/>
<dbReference type="OMA" id="FRHGIFP"/>
<gene>
    <name evidence="2" type="ORF">BAUCODRAFT_573250</name>
</gene>
<feature type="chain" id="PRO_5004021853" evidence="1">
    <location>
        <begin position="19"/>
        <end position="474"/>
    </location>
</feature>
<organism evidence="2 3">
    <name type="scientific">Baudoinia panamericana (strain UAMH 10762)</name>
    <name type="common">Angels' share fungus</name>
    <name type="synonym">Baudoinia compniacensis (strain UAMH 10762)</name>
    <dbReference type="NCBI Taxonomy" id="717646"/>
    <lineage>
        <taxon>Eukaryota</taxon>
        <taxon>Fungi</taxon>
        <taxon>Dikarya</taxon>
        <taxon>Ascomycota</taxon>
        <taxon>Pezizomycotina</taxon>
        <taxon>Dothideomycetes</taxon>
        <taxon>Dothideomycetidae</taxon>
        <taxon>Mycosphaerellales</taxon>
        <taxon>Teratosphaeriaceae</taxon>
        <taxon>Baudoinia</taxon>
    </lineage>
</organism>
<reference evidence="2 3" key="1">
    <citation type="journal article" date="2012" name="PLoS Pathog.">
        <title>Diverse lifestyles and strategies of plant pathogenesis encoded in the genomes of eighteen Dothideomycetes fungi.</title>
        <authorList>
            <person name="Ohm R.A."/>
            <person name="Feau N."/>
            <person name="Henrissat B."/>
            <person name="Schoch C.L."/>
            <person name="Horwitz B.A."/>
            <person name="Barry K.W."/>
            <person name="Condon B.J."/>
            <person name="Copeland A.C."/>
            <person name="Dhillon B."/>
            <person name="Glaser F."/>
            <person name="Hesse C.N."/>
            <person name="Kosti I."/>
            <person name="LaButti K."/>
            <person name="Lindquist E.A."/>
            <person name="Lucas S."/>
            <person name="Salamov A.A."/>
            <person name="Bradshaw R.E."/>
            <person name="Ciuffetti L."/>
            <person name="Hamelin R.C."/>
            <person name="Kema G.H.J."/>
            <person name="Lawrence C."/>
            <person name="Scott J.A."/>
            <person name="Spatafora J.W."/>
            <person name="Turgeon B.G."/>
            <person name="de Wit P.J.G.M."/>
            <person name="Zhong S."/>
            <person name="Goodwin S.B."/>
            <person name="Grigoriev I.V."/>
        </authorList>
    </citation>
    <scope>NUCLEOTIDE SEQUENCE [LARGE SCALE GENOMIC DNA]</scope>
    <source>
        <strain evidence="2 3">UAMH 10762</strain>
    </source>
</reference>
<dbReference type="eggNOG" id="ENOG502SURR">
    <property type="taxonomic scope" value="Eukaryota"/>
</dbReference>
<feature type="signal peptide" evidence="1">
    <location>
        <begin position="1"/>
        <end position="18"/>
    </location>
</feature>
<dbReference type="RefSeq" id="XP_007674057.1">
    <property type="nucleotide sequence ID" value="XM_007675867.1"/>
</dbReference>
<accession>M2N4V3</accession>
<sequence length="474" mass="47464">MISLRRICLLALPLLAFAQENPQDDRSELQKLLDGVPKEAIDAALREHLAPKYQDGVFEDAPRGIEALHHDDPELATQLVHVAVHEAAVRNHLQRKRQVSNVTAVITSPVVITDSSTTALSFTTETSTGQTTLGVAGASTTQSQSTAQGRLTPLKGCIHSTEHSSSCWQLSGIRGGSTTNGETTIAITTTNAAGSTVVSSQVAAVVAASTPSPVTTTNAAGSTIVSTPAAITAATVSAQASGSTLSGVLVPVVVSSTNSAGSVVVQTTSAFETSAPTSVTQAITTTNSQGSTFTTSTVVPAAVITETNSNGQTITTTSPLASVEVAPGGSIVTSAPAVGASSNADSSSSLSAITTTDQFGQSVVLSGSHQGQVITTTDAGGRTVVLTYTPGGGQVSQLVLRTTQLPNGQLSTITSYAVVGGAATITSTPSNAAARQTSSSSHGLQSGIAAPTGRYVGEVAAMVGGAIGMAAVLL</sequence>
<dbReference type="AlphaFoldDB" id="M2N4V3"/>
<protein>
    <submittedName>
        <fullName evidence="2">Uncharacterized protein</fullName>
    </submittedName>
</protein>
<evidence type="ECO:0000313" key="3">
    <source>
        <dbReference type="Proteomes" id="UP000011761"/>
    </source>
</evidence>
<dbReference type="KEGG" id="bcom:BAUCODRAFT_573250"/>
<evidence type="ECO:0000313" key="2">
    <source>
        <dbReference type="EMBL" id="EMC98998.1"/>
    </source>
</evidence>
<name>M2N4V3_BAUPA</name>
<dbReference type="EMBL" id="KB445552">
    <property type="protein sequence ID" value="EMC98998.1"/>
    <property type="molecule type" value="Genomic_DNA"/>
</dbReference>
<dbReference type="OrthoDB" id="5427732at2759"/>
<dbReference type="GeneID" id="19115666"/>
<keyword evidence="3" id="KW-1185">Reference proteome</keyword>
<dbReference type="Proteomes" id="UP000011761">
    <property type="component" value="Unassembled WGS sequence"/>
</dbReference>
<dbReference type="STRING" id="717646.M2N4V3"/>
<keyword evidence="1" id="KW-0732">Signal</keyword>
<evidence type="ECO:0000256" key="1">
    <source>
        <dbReference type="SAM" id="SignalP"/>
    </source>
</evidence>